<reference evidence="12" key="1">
    <citation type="submission" date="2022-07" db="EMBL/GenBank/DDBJ databases">
        <title>Phylogenomic reconstructions and comparative analyses of Kickxellomycotina fungi.</title>
        <authorList>
            <person name="Reynolds N.K."/>
            <person name="Stajich J.E."/>
            <person name="Barry K."/>
            <person name="Grigoriev I.V."/>
            <person name="Crous P."/>
            <person name="Smith M.E."/>
        </authorList>
    </citation>
    <scope>NUCLEOTIDE SEQUENCE</scope>
    <source>
        <strain evidence="12">NRRL 1565</strain>
    </source>
</reference>
<feature type="transmembrane region" description="Helical" evidence="10">
    <location>
        <begin position="42"/>
        <end position="69"/>
    </location>
</feature>
<evidence type="ECO:0000256" key="5">
    <source>
        <dbReference type="ARBA" id="ARBA00023136"/>
    </source>
</evidence>
<dbReference type="EC" id="2.3.1.225" evidence="10"/>
<evidence type="ECO:0000256" key="4">
    <source>
        <dbReference type="ARBA" id="ARBA00022989"/>
    </source>
</evidence>
<organism evidence="12 13">
    <name type="scientific">Coemansia guatemalensis</name>
    <dbReference type="NCBI Taxonomy" id="2761395"/>
    <lineage>
        <taxon>Eukaryota</taxon>
        <taxon>Fungi</taxon>
        <taxon>Fungi incertae sedis</taxon>
        <taxon>Zoopagomycota</taxon>
        <taxon>Kickxellomycotina</taxon>
        <taxon>Kickxellomycetes</taxon>
        <taxon>Kickxellales</taxon>
        <taxon>Kickxellaceae</taxon>
        <taxon>Coemansia</taxon>
    </lineage>
</organism>
<dbReference type="PANTHER" id="PTHR12246">
    <property type="entry name" value="PALMITOYLTRANSFERASE ZDHHC16"/>
    <property type="match status" value="1"/>
</dbReference>
<evidence type="ECO:0000256" key="1">
    <source>
        <dbReference type="ARBA" id="ARBA00004141"/>
    </source>
</evidence>
<dbReference type="EMBL" id="JANBUO010000836">
    <property type="protein sequence ID" value="KAJ2801300.1"/>
    <property type="molecule type" value="Genomic_DNA"/>
</dbReference>
<dbReference type="GO" id="GO:0019706">
    <property type="term" value="F:protein-cysteine S-palmitoyltransferase activity"/>
    <property type="evidence" value="ECO:0007669"/>
    <property type="project" value="UniProtKB-EC"/>
</dbReference>
<feature type="domain" description="Palmitoyltransferase DHHC" evidence="11">
    <location>
        <begin position="2"/>
        <end position="79"/>
    </location>
</feature>
<evidence type="ECO:0000313" key="13">
    <source>
        <dbReference type="Proteomes" id="UP001140094"/>
    </source>
</evidence>
<keyword evidence="8 10" id="KW-0012">Acyltransferase</keyword>
<comment type="subcellular location">
    <subcellularLocation>
        <location evidence="1">Membrane</location>
        <topology evidence="1">Multi-pass membrane protein</topology>
    </subcellularLocation>
</comment>
<keyword evidence="7" id="KW-0449">Lipoprotein</keyword>
<evidence type="ECO:0000256" key="7">
    <source>
        <dbReference type="ARBA" id="ARBA00023288"/>
    </source>
</evidence>
<protein>
    <recommendedName>
        <fullName evidence="10">Palmitoyltransferase</fullName>
        <ecNumber evidence="10">2.3.1.225</ecNumber>
    </recommendedName>
</protein>
<comment type="caution">
    <text evidence="12">The sequence shown here is derived from an EMBL/GenBank/DDBJ whole genome shotgun (WGS) entry which is preliminary data.</text>
</comment>
<keyword evidence="3 10" id="KW-0812">Transmembrane</keyword>
<evidence type="ECO:0000256" key="6">
    <source>
        <dbReference type="ARBA" id="ARBA00023139"/>
    </source>
</evidence>
<dbReference type="GO" id="GO:0016020">
    <property type="term" value="C:membrane"/>
    <property type="evidence" value="ECO:0007669"/>
    <property type="project" value="UniProtKB-SubCell"/>
</dbReference>
<evidence type="ECO:0000256" key="2">
    <source>
        <dbReference type="ARBA" id="ARBA00022679"/>
    </source>
</evidence>
<proteinExistence type="inferred from homology"/>
<comment type="catalytic activity">
    <reaction evidence="9 10">
        <text>L-cysteinyl-[protein] + hexadecanoyl-CoA = S-hexadecanoyl-L-cysteinyl-[protein] + CoA</text>
        <dbReference type="Rhea" id="RHEA:36683"/>
        <dbReference type="Rhea" id="RHEA-COMP:10131"/>
        <dbReference type="Rhea" id="RHEA-COMP:11032"/>
        <dbReference type="ChEBI" id="CHEBI:29950"/>
        <dbReference type="ChEBI" id="CHEBI:57287"/>
        <dbReference type="ChEBI" id="CHEBI:57379"/>
        <dbReference type="ChEBI" id="CHEBI:74151"/>
        <dbReference type="EC" id="2.3.1.225"/>
    </reaction>
</comment>
<comment type="similarity">
    <text evidence="10">Belongs to the DHHC palmitoyltransferase family.</text>
</comment>
<evidence type="ECO:0000256" key="8">
    <source>
        <dbReference type="ARBA" id="ARBA00023315"/>
    </source>
</evidence>
<comment type="domain">
    <text evidence="10">The DHHC domain is required for palmitoyltransferase activity.</text>
</comment>
<gene>
    <name evidence="12" type="primary">PFA3</name>
    <name evidence="12" type="ORF">H4R20_003727</name>
</gene>
<dbReference type="Proteomes" id="UP001140094">
    <property type="component" value="Unassembled WGS sequence"/>
</dbReference>
<keyword evidence="6" id="KW-0564">Palmitate</keyword>
<dbReference type="OrthoDB" id="9909019at2759"/>
<keyword evidence="5 10" id="KW-0472">Membrane</keyword>
<feature type="non-terminal residue" evidence="12">
    <location>
        <position position="1"/>
    </location>
</feature>
<evidence type="ECO:0000256" key="9">
    <source>
        <dbReference type="ARBA" id="ARBA00048048"/>
    </source>
</evidence>
<dbReference type="Pfam" id="PF01529">
    <property type="entry name" value="DHHC"/>
    <property type="match status" value="1"/>
</dbReference>
<feature type="transmembrane region" description="Helical" evidence="10">
    <location>
        <begin position="6"/>
        <end position="30"/>
    </location>
</feature>
<dbReference type="InterPro" id="IPR001594">
    <property type="entry name" value="Palmitoyltrfase_DHHC"/>
</dbReference>
<evidence type="ECO:0000256" key="10">
    <source>
        <dbReference type="RuleBase" id="RU079119"/>
    </source>
</evidence>
<name>A0A9W8HYZ6_9FUNG</name>
<keyword evidence="13" id="KW-1185">Reference proteome</keyword>
<evidence type="ECO:0000313" key="12">
    <source>
        <dbReference type="EMBL" id="KAJ2801300.1"/>
    </source>
</evidence>
<evidence type="ECO:0000256" key="3">
    <source>
        <dbReference type="ARBA" id="ARBA00022692"/>
    </source>
</evidence>
<dbReference type="InterPro" id="IPR039859">
    <property type="entry name" value="PFA4/ZDH16/20/ERF2-like"/>
</dbReference>
<keyword evidence="4 10" id="KW-1133">Transmembrane helix</keyword>
<dbReference type="AlphaFoldDB" id="A0A9W8HYZ6"/>
<sequence length="149" mass="17489">PFVLFLVYTAMYTLLMFILSFFYYGVPLFYAAEFPYDDAREIIMVLLLIFLAFLFSMLLIGFSAFHLYLVANNQTTLEHDGRNNYRLEGTGEIVWGSKINLFDLGHRKNFEQIFGTSRRLWFVPIYSTMGDGIRFPISFEHYNELQNTA</sequence>
<keyword evidence="2 10" id="KW-0808">Transferase</keyword>
<evidence type="ECO:0000259" key="11">
    <source>
        <dbReference type="Pfam" id="PF01529"/>
    </source>
</evidence>
<accession>A0A9W8HYZ6</accession>